<evidence type="ECO:0000313" key="11">
    <source>
        <dbReference type="EMBL" id="CAD5213283.1"/>
    </source>
</evidence>
<evidence type="ECO:0000256" key="3">
    <source>
        <dbReference type="ARBA" id="ARBA00022737"/>
    </source>
</evidence>
<evidence type="ECO:0000256" key="8">
    <source>
        <dbReference type="SAM" id="MobiDB-lite"/>
    </source>
</evidence>
<dbReference type="Gene3D" id="2.40.50.40">
    <property type="match status" value="1"/>
</dbReference>
<dbReference type="Pfam" id="PF00385">
    <property type="entry name" value="Chromo"/>
    <property type="match status" value="1"/>
</dbReference>
<dbReference type="SMART" id="SM00356">
    <property type="entry name" value="ZnF_C3H1"/>
    <property type="match status" value="1"/>
</dbReference>
<evidence type="ECO:0000259" key="9">
    <source>
        <dbReference type="PROSITE" id="PS50013"/>
    </source>
</evidence>
<proteinExistence type="predicted"/>
<dbReference type="AlphaFoldDB" id="A0A811KBX2"/>
<dbReference type="InterPro" id="IPR023779">
    <property type="entry name" value="Chromodomain_CS"/>
</dbReference>
<feature type="zinc finger region" description="C3H1-type" evidence="7">
    <location>
        <begin position="342"/>
        <end position="370"/>
    </location>
</feature>
<dbReference type="EMBL" id="CAJFDH010000003">
    <property type="protein sequence ID" value="CAD5213283.1"/>
    <property type="molecule type" value="Genomic_DNA"/>
</dbReference>
<dbReference type="Gene3D" id="4.10.1000.10">
    <property type="entry name" value="Zinc finger, CCCH-type"/>
    <property type="match status" value="1"/>
</dbReference>
<dbReference type="GO" id="GO:0008270">
    <property type="term" value="F:zinc ion binding"/>
    <property type="evidence" value="ECO:0007669"/>
    <property type="project" value="UniProtKB-KW"/>
</dbReference>
<dbReference type="InterPro" id="IPR000953">
    <property type="entry name" value="Chromo/chromo_shadow_dom"/>
</dbReference>
<evidence type="ECO:0000256" key="2">
    <source>
        <dbReference type="ARBA" id="ARBA00022723"/>
    </source>
</evidence>
<dbReference type="InterPro" id="IPR000571">
    <property type="entry name" value="Znf_CCCH"/>
</dbReference>
<dbReference type="PANTHER" id="PTHR22812">
    <property type="entry name" value="CHROMOBOX PROTEIN"/>
    <property type="match status" value="1"/>
</dbReference>
<dbReference type="PROSITE" id="PS50013">
    <property type="entry name" value="CHROMO_2"/>
    <property type="match status" value="1"/>
</dbReference>
<feature type="domain" description="C3H1-type" evidence="10">
    <location>
        <begin position="342"/>
        <end position="370"/>
    </location>
</feature>
<keyword evidence="3" id="KW-0677">Repeat</keyword>
<dbReference type="PROSITE" id="PS00598">
    <property type="entry name" value="CHROMO_1"/>
    <property type="match status" value="1"/>
</dbReference>
<evidence type="ECO:0000256" key="1">
    <source>
        <dbReference type="ARBA" id="ARBA00004123"/>
    </source>
</evidence>
<dbReference type="GO" id="GO:0005634">
    <property type="term" value="C:nucleus"/>
    <property type="evidence" value="ECO:0007669"/>
    <property type="project" value="UniProtKB-SubCell"/>
</dbReference>
<comment type="caution">
    <text evidence="11">The sequence shown here is derived from an EMBL/GenBank/DDBJ whole genome shotgun (WGS) entry which is preliminary data.</text>
</comment>
<sequence length="594" mass="67151">MEKADHDNNIYLVEKLTDRRWRRGRVEYLVKWLNYGDEENTWEPRANINVALCEQFDNDNGGPLMGPTSSPKKRKNDTKSNDMSPPVKKASRKLPKSRESVTPTSARRSSRRQTDESTTTTSVEPTPTPEPYIQQSNVLKLEEHLPAAESEPETSAVKLTKSDVKGSVSYNEPKTHQNLQENKGFLEPKEQDEATELEIVDKLTVTGKPDPQDDIPETFIEQTPEVLNTANTEEHLPNITSFLVPNDSHSKTHLLSVYENAPQSIEAEDTNQQNGLTTIQSSNDLGNATITDVTVNNKTSTPEFKNKMSERYGSESSSISEESVDNSALSSSDLPNWTNPALYKTRICDHYRRKSECKFGKRCWFAHGRQELRQVPRLDMHPEAEFGALAQVLETLPPSKCRDVAVSKGQKLTQLMAKNVYLHNGHLHGQYDNTSTQVSCDSIPQIERLRRQLSDMKHDRSVSHDMLSTTDLNTTFESDIMTCLPPLVVPLTKRFESETSEYDENDNLNIADLNVTLPDIHEEETHVFTECISSPIKMVECGTNTEPHYCYAEVSVRAASGLCSIDPNDFQCYLEQGGVPVRYDRRQYAFAYPE</sequence>
<dbReference type="Pfam" id="PF00642">
    <property type="entry name" value="zf-CCCH"/>
    <property type="match status" value="1"/>
</dbReference>
<dbReference type="Proteomes" id="UP000783686">
    <property type="component" value="Unassembled WGS sequence"/>
</dbReference>
<dbReference type="FunFam" id="4.10.1000.10:FF:000001">
    <property type="entry name" value="zinc finger CCCH domain-containing protein 15-like"/>
    <property type="match status" value="1"/>
</dbReference>
<evidence type="ECO:0000256" key="5">
    <source>
        <dbReference type="ARBA" id="ARBA00022833"/>
    </source>
</evidence>
<dbReference type="InterPro" id="IPR051219">
    <property type="entry name" value="Heterochromatin_chromo-domain"/>
</dbReference>
<dbReference type="InterPro" id="IPR023780">
    <property type="entry name" value="Chromo_domain"/>
</dbReference>
<evidence type="ECO:0000256" key="4">
    <source>
        <dbReference type="ARBA" id="ARBA00022771"/>
    </source>
</evidence>
<organism evidence="11 12">
    <name type="scientific">Bursaphelenchus okinawaensis</name>
    <dbReference type="NCBI Taxonomy" id="465554"/>
    <lineage>
        <taxon>Eukaryota</taxon>
        <taxon>Metazoa</taxon>
        <taxon>Ecdysozoa</taxon>
        <taxon>Nematoda</taxon>
        <taxon>Chromadorea</taxon>
        <taxon>Rhabditida</taxon>
        <taxon>Tylenchina</taxon>
        <taxon>Tylenchomorpha</taxon>
        <taxon>Aphelenchoidea</taxon>
        <taxon>Aphelenchoididae</taxon>
        <taxon>Bursaphelenchus</taxon>
    </lineage>
</organism>
<comment type="subcellular location">
    <subcellularLocation>
        <location evidence="1">Nucleus</location>
    </subcellularLocation>
</comment>
<dbReference type="SMART" id="SM00298">
    <property type="entry name" value="CHROMO"/>
    <property type="match status" value="1"/>
</dbReference>
<protein>
    <recommendedName>
        <fullName evidence="13">Chromo domain-containing protein</fullName>
    </recommendedName>
</protein>
<evidence type="ECO:0000313" key="12">
    <source>
        <dbReference type="Proteomes" id="UP000614601"/>
    </source>
</evidence>
<evidence type="ECO:0000256" key="6">
    <source>
        <dbReference type="ARBA" id="ARBA00023242"/>
    </source>
</evidence>
<evidence type="ECO:0008006" key="13">
    <source>
        <dbReference type="Google" id="ProtNLM"/>
    </source>
</evidence>
<dbReference type="SUPFAM" id="SSF90229">
    <property type="entry name" value="CCCH zinc finger"/>
    <property type="match status" value="1"/>
</dbReference>
<dbReference type="SUPFAM" id="SSF54160">
    <property type="entry name" value="Chromo domain-like"/>
    <property type="match status" value="1"/>
</dbReference>
<dbReference type="Proteomes" id="UP000614601">
    <property type="component" value="Unassembled WGS sequence"/>
</dbReference>
<dbReference type="InterPro" id="IPR036855">
    <property type="entry name" value="Znf_CCCH_sf"/>
</dbReference>
<evidence type="ECO:0000259" key="10">
    <source>
        <dbReference type="PROSITE" id="PS50103"/>
    </source>
</evidence>
<feature type="compositionally biased region" description="Low complexity" evidence="8">
    <location>
        <begin position="314"/>
        <end position="327"/>
    </location>
</feature>
<feature type="region of interest" description="Disordered" evidence="8">
    <location>
        <begin position="58"/>
        <end position="133"/>
    </location>
</feature>
<dbReference type="CDD" id="cd00024">
    <property type="entry name" value="CD_CSD"/>
    <property type="match status" value="1"/>
</dbReference>
<feature type="compositionally biased region" description="Basic and acidic residues" evidence="8">
    <location>
        <begin position="304"/>
        <end position="313"/>
    </location>
</feature>
<keyword evidence="5 7" id="KW-0862">Zinc</keyword>
<dbReference type="PROSITE" id="PS50103">
    <property type="entry name" value="ZF_C3H1"/>
    <property type="match status" value="1"/>
</dbReference>
<accession>A0A811KBX2</accession>
<feature type="domain" description="Chromo" evidence="9">
    <location>
        <begin position="11"/>
        <end position="55"/>
    </location>
</feature>
<feature type="region of interest" description="Disordered" evidence="8">
    <location>
        <begin position="298"/>
        <end position="331"/>
    </location>
</feature>
<evidence type="ECO:0000256" key="7">
    <source>
        <dbReference type="PROSITE-ProRule" id="PRU00723"/>
    </source>
</evidence>
<name>A0A811KBX2_9BILA</name>
<keyword evidence="2 7" id="KW-0479">Metal-binding</keyword>
<keyword evidence="6" id="KW-0539">Nucleus</keyword>
<gene>
    <name evidence="11" type="ORF">BOKJ2_LOCUS5015</name>
</gene>
<dbReference type="OrthoDB" id="410307at2759"/>
<dbReference type="EMBL" id="CAJFCW020000003">
    <property type="protein sequence ID" value="CAG9100564.1"/>
    <property type="molecule type" value="Genomic_DNA"/>
</dbReference>
<reference evidence="11" key="1">
    <citation type="submission" date="2020-09" db="EMBL/GenBank/DDBJ databases">
        <authorList>
            <person name="Kikuchi T."/>
        </authorList>
    </citation>
    <scope>NUCLEOTIDE SEQUENCE</scope>
    <source>
        <strain evidence="11">SH1</strain>
    </source>
</reference>
<keyword evidence="12" id="KW-1185">Reference proteome</keyword>
<dbReference type="InterPro" id="IPR016197">
    <property type="entry name" value="Chromo-like_dom_sf"/>
</dbReference>
<keyword evidence="4 7" id="KW-0863">Zinc-finger</keyword>
<feature type="compositionally biased region" description="Low complexity" evidence="8">
    <location>
        <begin position="116"/>
        <end position="125"/>
    </location>
</feature>